<keyword evidence="8" id="KW-0539">Nucleus</keyword>
<dbReference type="InterPro" id="IPR003340">
    <property type="entry name" value="B3_DNA-bd"/>
</dbReference>
<dbReference type="Gene3D" id="2.40.330.10">
    <property type="entry name" value="DNA-binding pseudobarrel domain"/>
    <property type="match status" value="1"/>
</dbReference>
<dbReference type="SUPFAM" id="SSF57716">
    <property type="entry name" value="Glucocorticoid receptor-like (DNA-binding domain)"/>
    <property type="match status" value="2"/>
</dbReference>
<keyword evidence="5 9" id="KW-0440">LIM domain</keyword>
<evidence type="ECO:0000256" key="2">
    <source>
        <dbReference type="ARBA" id="ARBA00022723"/>
    </source>
</evidence>
<dbReference type="CDD" id="cd10017">
    <property type="entry name" value="B3_DNA"/>
    <property type="match status" value="1"/>
</dbReference>
<dbReference type="GO" id="GO:0005634">
    <property type="term" value="C:nucleus"/>
    <property type="evidence" value="ECO:0007669"/>
    <property type="project" value="UniProtKB-SubCell"/>
</dbReference>
<dbReference type="InterPro" id="IPR001781">
    <property type="entry name" value="Znf_LIM"/>
</dbReference>
<dbReference type="AlphaFoldDB" id="A0A835DQP3"/>
<evidence type="ECO:0000259" key="12">
    <source>
        <dbReference type="PROSITE" id="PS50863"/>
    </source>
</evidence>
<proteinExistence type="predicted"/>
<dbReference type="GO" id="GO:0046872">
    <property type="term" value="F:metal ion binding"/>
    <property type="evidence" value="ECO:0007669"/>
    <property type="project" value="UniProtKB-KW"/>
</dbReference>
<evidence type="ECO:0000313" key="14">
    <source>
        <dbReference type="Proteomes" id="UP000655225"/>
    </source>
</evidence>
<keyword evidence="7" id="KW-0804">Transcription</keyword>
<keyword evidence="14" id="KW-1185">Reference proteome</keyword>
<dbReference type="Pfam" id="PF03754">
    <property type="entry name" value="At2g31720-like"/>
    <property type="match status" value="1"/>
</dbReference>
<sequence>MAFSGTLQKCKACDKTLYVVDLLSADGVAYHKSCFKCSHCRGTLVMSNYSSMDGVLYCKPHFEQLFKETGSFKKNFQSAGKTSGRLNELVKEDGGWSLFHALNEVTAIEYEKFYSEKEKEKPDSPSFATAGQQMEKKRKSTSPVLKREDTPLISKRPRTKTTTITKITIKIGMDSDPIIWERTPSLETPKSKKMTKKGASCSNPVPPKKPKTKKKKKKTTKKKGASCSSDPAPQMPENLMNELERMGATEITYLMQKKLFDTDISKGHNRLSIPTSQVDGRDFLTKKEKKTVQKKKDGVLEVVVVDPMAGHWTLNFTQWKMKSSNIYALIKQWKQLVKANNLCVGDTILLWSFRCDSKLCFVLNVVRDADNGVLPSSDIATTTHSHAED</sequence>
<keyword evidence="3 9" id="KW-0862">Zinc</keyword>
<evidence type="ECO:0000256" key="9">
    <source>
        <dbReference type="PROSITE-ProRule" id="PRU00125"/>
    </source>
</evidence>
<protein>
    <submittedName>
        <fullName evidence="13">Uncharacterized protein</fullName>
    </submittedName>
</protein>
<evidence type="ECO:0000256" key="4">
    <source>
        <dbReference type="ARBA" id="ARBA00023015"/>
    </source>
</evidence>
<feature type="compositionally biased region" description="Basic residues" evidence="10">
    <location>
        <begin position="208"/>
        <end position="224"/>
    </location>
</feature>
<dbReference type="Pfam" id="PF00412">
    <property type="entry name" value="LIM"/>
    <property type="match status" value="1"/>
</dbReference>
<dbReference type="CDD" id="cd09440">
    <property type="entry name" value="LIM1_SF3"/>
    <property type="match status" value="1"/>
</dbReference>
<evidence type="ECO:0000313" key="13">
    <source>
        <dbReference type="EMBL" id="KAF8413143.1"/>
    </source>
</evidence>
<dbReference type="PANTHER" id="PTHR31541">
    <property type="entry name" value="B3 DOMAIN PLANT PROTEIN-RELATED"/>
    <property type="match status" value="1"/>
</dbReference>
<evidence type="ECO:0000256" key="5">
    <source>
        <dbReference type="ARBA" id="ARBA00023038"/>
    </source>
</evidence>
<gene>
    <name evidence="13" type="ORF">HHK36_001119</name>
</gene>
<dbReference type="Gene3D" id="2.10.110.10">
    <property type="entry name" value="Cysteine Rich Protein"/>
    <property type="match status" value="1"/>
</dbReference>
<dbReference type="GO" id="GO:0003677">
    <property type="term" value="F:DNA binding"/>
    <property type="evidence" value="ECO:0007669"/>
    <property type="project" value="UniProtKB-KW"/>
</dbReference>
<feature type="region of interest" description="Disordered" evidence="10">
    <location>
        <begin position="119"/>
        <end position="160"/>
    </location>
</feature>
<evidence type="ECO:0000256" key="1">
    <source>
        <dbReference type="ARBA" id="ARBA00004123"/>
    </source>
</evidence>
<evidence type="ECO:0000256" key="7">
    <source>
        <dbReference type="ARBA" id="ARBA00023163"/>
    </source>
</evidence>
<dbReference type="PROSITE" id="PS50023">
    <property type="entry name" value="LIM_DOMAIN_2"/>
    <property type="match status" value="1"/>
</dbReference>
<feature type="domain" description="LIM zinc-binding" evidence="11">
    <location>
        <begin position="8"/>
        <end position="68"/>
    </location>
</feature>
<reference evidence="13 14" key="1">
    <citation type="submission" date="2020-04" db="EMBL/GenBank/DDBJ databases">
        <title>Plant Genome Project.</title>
        <authorList>
            <person name="Zhang R.-G."/>
        </authorList>
    </citation>
    <scope>NUCLEOTIDE SEQUENCE [LARGE SCALE GENOMIC DNA]</scope>
    <source>
        <strain evidence="13">YNK0</strain>
        <tissue evidence="13">Leaf</tissue>
    </source>
</reference>
<evidence type="ECO:0000259" key="11">
    <source>
        <dbReference type="PROSITE" id="PS50023"/>
    </source>
</evidence>
<dbReference type="EMBL" id="JABCRI010000001">
    <property type="protein sequence ID" value="KAF8413143.1"/>
    <property type="molecule type" value="Genomic_DNA"/>
</dbReference>
<dbReference type="OMA" id="PIIWERT"/>
<dbReference type="Proteomes" id="UP000655225">
    <property type="component" value="Unassembled WGS sequence"/>
</dbReference>
<evidence type="ECO:0000256" key="8">
    <source>
        <dbReference type="ARBA" id="ARBA00023242"/>
    </source>
</evidence>
<keyword evidence="4" id="KW-0805">Transcription regulation</keyword>
<dbReference type="PANTHER" id="PTHR31541:SF25">
    <property type="entry name" value="GAMMA-GLIADIN B"/>
    <property type="match status" value="1"/>
</dbReference>
<name>A0A835DQP3_TETSI</name>
<comment type="subcellular location">
    <subcellularLocation>
        <location evidence="1">Nucleus</location>
    </subcellularLocation>
</comment>
<comment type="caution">
    <text evidence="13">The sequence shown here is derived from an EMBL/GenBank/DDBJ whole genome shotgun (WGS) entry which is preliminary data.</text>
</comment>
<keyword evidence="6" id="KW-0238">DNA-binding</keyword>
<feature type="region of interest" description="Disordered" evidence="10">
    <location>
        <begin position="180"/>
        <end position="237"/>
    </location>
</feature>
<dbReference type="GO" id="GO:0051017">
    <property type="term" value="P:actin filament bundle assembly"/>
    <property type="evidence" value="ECO:0007669"/>
    <property type="project" value="UniProtKB-ARBA"/>
</dbReference>
<dbReference type="SMART" id="SM00132">
    <property type="entry name" value="LIM"/>
    <property type="match status" value="1"/>
</dbReference>
<dbReference type="InterPro" id="IPR015300">
    <property type="entry name" value="DNA-bd_pseudobarrel_sf"/>
</dbReference>
<evidence type="ECO:0000256" key="10">
    <source>
        <dbReference type="SAM" id="MobiDB-lite"/>
    </source>
</evidence>
<dbReference type="GO" id="GO:0051015">
    <property type="term" value="F:actin filament binding"/>
    <property type="evidence" value="ECO:0007669"/>
    <property type="project" value="UniProtKB-ARBA"/>
</dbReference>
<dbReference type="SUPFAM" id="SSF101936">
    <property type="entry name" value="DNA-binding pseudobarrel domain"/>
    <property type="match status" value="1"/>
</dbReference>
<dbReference type="PROSITE" id="PS50863">
    <property type="entry name" value="B3"/>
    <property type="match status" value="1"/>
</dbReference>
<feature type="domain" description="TF-B3" evidence="12">
    <location>
        <begin position="256"/>
        <end position="369"/>
    </location>
</feature>
<dbReference type="OrthoDB" id="1090008at2759"/>
<evidence type="ECO:0000256" key="6">
    <source>
        <dbReference type="ARBA" id="ARBA00023125"/>
    </source>
</evidence>
<organism evidence="13 14">
    <name type="scientific">Tetracentron sinense</name>
    <name type="common">Spur-leaf</name>
    <dbReference type="NCBI Taxonomy" id="13715"/>
    <lineage>
        <taxon>Eukaryota</taxon>
        <taxon>Viridiplantae</taxon>
        <taxon>Streptophyta</taxon>
        <taxon>Embryophyta</taxon>
        <taxon>Tracheophyta</taxon>
        <taxon>Spermatophyta</taxon>
        <taxon>Magnoliopsida</taxon>
        <taxon>Trochodendrales</taxon>
        <taxon>Trochodendraceae</taxon>
        <taxon>Tetracentron</taxon>
    </lineage>
</organism>
<dbReference type="PROSITE" id="PS00478">
    <property type="entry name" value="LIM_DOMAIN_1"/>
    <property type="match status" value="1"/>
</dbReference>
<dbReference type="InterPro" id="IPR005508">
    <property type="entry name" value="At2g31720-like"/>
</dbReference>
<dbReference type="FunFam" id="2.10.110.10:FF:000002">
    <property type="entry name" value="LIM domain and actin-binding 1"/>
    <property type="match status" value="1"/>
</dbReference>
<accession>A0A835DQP3</accession>
<keyword evidence="2 9" id="KW-0479">Metal-binding</keyword>
<evidence type="ECO:0000256" key="3">
    <source>
        <dbReference type="ARBA" id="ARBA00022833"/>
    </source>
</evidence>